<dbReference type="InterPro" id="IPR001708">
    <property type="entry name" value="YidC/ALB3/OXA1/COX18"/>
</dbReference>
<dbReference type="GO" id="GO:0005743">
    <property type="term" value="C:mitochondrial inner membrane"/>
    <property type="evidence" value="ECO:0007669"/>
    <property type="project" value="TreeGrafter"/>
</dbReference>
<evidence type="ECO:0000256" key="5">
    <source>
        <dbReference type="ARBA" id="ARBA00023033"/>
    </source>
</evidence>
<comment type="similarity">
    <text evidence="2">Belongs to the cytochrome P450 family.</text>
</comment>
<dbReference type="EMBL" id="JACEFF010000864">
    <property type="protein sequence ID" value="KAH9629469.1"/>
    <property type="molecule type" value="Genomic_DNA"/>
</dbReference>
<organism evidence="11 12">
    <name type="scientific">Spodoptera exigua</name>
    <name type="common">Beet armyworm</name>
    <name type="synonym">Noctua fulgens</name>
    <dbReference type="NCBI Taxonomy" id="7107"/>
    <lineage>
        <taxon>Eukaryota</taxon>
        <taxon>Metazoa</taxon>
        <taxon>Ecdysozoa</taxon>
        <taxon>Arthropoda</taxon>
        <taxon>Hexapoda</taxon>
        <taxon>Insecta</taxon>
        <taxon>Pterygota</taxon>
        <taxon>Neoptera</taxon>
        <taxon>Endopterygota</taxon>
        <taxon>Lepidoptera</taxon>
        <taxon>Glossata</taxon>
        <taxon>Ditrysia</taxon>
        <taxon>Noctuoidea</taxon>
        <taxon>Noctuidae</taxon>
        <taxon>Amphipyrinae</taxon>
        <taxon>Spodoptera</taxon>
    </lineage>
</organism>
<sequence>MEGFLKWQEQTYASISGSTPVHFMQDGLLYFHDVTGMSWWATIVTSTIIIRTLMTLPLSVYQNYILAKVENISLELKDLVNELKKETSIAKKAYNLTDKQAIILYKRSLKKQWNNLIVRDNCHPFKASLLIWFQIPIWVCMSFALRNLVYMADADPAALVTFMELSGGGIGWIPNLTEPDHSWILPVAFGLTNLSIIEIQRLSKLRQPSKLYNIFTNVFRVFTIIMIPVAANVPSCMCLYWMTSSSIGLVHNLILLSPSLRRKLRIPLAPSELEEPYKHISHELKHSYKTTPIIVSIYTSGRDEQYFSKATEYLPYRWDRNDLRRKELENHVSSASLPFALGARSCIGRKLAMLQMTELITQIAQNFDFECVNKDEVTTKTSQVLVPSQEIKLSFSLRKTVSE</sequence>
<dbReference type="InterPro" id="IPR001128">
    <property type="entry name" value="Cyt_P450"/>
</dbReference>
<keyword evidence="5" id="KW-0503">Monooxygenase</keyword>
<evidence type="ECO:0000313" key="11">
    <source>
        <dbReference type="EMBL" id="KAH9629469.1"/>
    </source>
</evidence>
<dbReference type="GO" id="GO:0016705">
    <property type="term" value="F:oxidoreductase activity, acting on paired donors, with incorporation or reduction of molecular oxygen"/>
    <property type="evidence" value="ECO:0007669"/>
    <property type="project" value="InterPro"/>
</dbReference>
<dbReference type="GO" id="GO:0033617">
    <property type="term" value="P:mitochondrial respiratory chain complex IV assembly"/>
    <property type="evidence" value="ECO:0007669"/>
    <property type="project" value="TreeGrafter"/>
</dbReference>
<keyword evidence="7" id="KW-0349">Heme</keyword>
<protein>
    <recommendedName>
        <fullName evidence="10">Membrane insertase YidC/Oxa/ALB C-terminal domain-containing protein</fullName>
    </recommendedName>
</protein>
<dbReference type="GO" id="GO:0004497">
    <property type="term" value="F:monooxygenase activity"/>
    <property type="evidence" value="ECO:0007669"/>
    <property type="project" value="UniProtKB-KW"/>
</dbReference>
<dbReference type="AlphaFoldDB" id="A0A922M454"/>
<dbReference type="PANTHER" id="PTHR12428:SF65">
    <property type="entry name" value="CYTOCHROME C OXIDASE ASSEMBLY PROTEIN COX18, MITOCHONDRIAL"/>
    <property type="match status" value="1"/>
</dbReference>
<dbReference type="Proteomes" id="UP000814243">
    <property type="component" value="Unassembled WGS sequence"/>
</dbReference>
<dbReference type="Pfam" id="PF00067">
    <property type="entry name" value="p450"/>
    <property type="match status" value="1"/>
</dbReference>
<dbReference type="Pfam" id="PF02096">
    <property type="entry name" value="60KD_IMP"/>
    <property type="match status" value="1"/>
</dbReference>
<comment type="caution">
    <text evidence="11">The sequence shown here is derived from an EMBL/GenBank/DDBJ whole genome shotgun (WGS) entry which is preliminary data.</text>
</comment>
<feature type="transmembrane region" description="Helical" evidence="9">
    <location>
        <begin position="129"/>
        <end position="149"/>
    </location>
</feature>
<keyword evidence="6 9" id="KW-0472">Membrane</keyword>
<proteinExistence type="inferred from homology"/>
<comment type="similarity">
    <text evidence="8">Belongs to the OXA1/ALB3/YidC family.</text>
</comment>
<dbReference type="GO" id="GO:0020037">
    <property type="term" value="F:heme binding"/>
    <property type="evidence" value="ECO:0007669"/>
    <property type="project" value="InterPro"/>
</dbReference>
<comment type="cofactor">
    <cofactor evidence="7">
        <name>heme</name>
        <dbReference type="ChEBI" id="CHEBI:30413"/>
    </cofactor>
</comment>
<gene>
    <name evidence="11" type="ORF">HF086_015799</name>
</gene>
<keyword evidence="4 9" id="KW-1133">Transmembrane helix</keyword>
<reference evidence="11" key="1">
    <citation type="journal article" date="2021" name="G3 (Bethesda)">
        <title>Genome and transcriptome analysis of the beet armyworm Spodoptera exigua reveals targets for pest control. .</title>
        <authorList>
            <person name="Simon S."/>
            <person name="Breeschoten T."/>
            <person name="Jansen H.J."/>
            <person name="Dirks R.P."/>
            <person name="Schranz M.E."/>
            <person name="Ros V.I.D."/>
        </authorList>
    </citation>
    <scope>NUCLEOTIDE SEQUENCE</scope>
    <source>
        <strain evidence="11">TB_SE_WUR_2020</strain>
    </source>
</reference>
<name>A0A922M454_SPOEX</name>
<dbReference type="InterPro" id="IPR028055">
    <property type="entry name" value="YidC/Oxa/ALB_C"/>
</dbReference>
<feature type="transmembrane region" description="Helical" evidence="9">
    <location>
        <begin position="211"/>
        <end position="233"/>
    </location>
</feature>
<feature type="transmembrane region" description="Helical" evidence="9">
    <location>
        <begin position="39"/>
        <end position="61"/>
    </location>
</feature>
<keyword evidence="7" id="KW-0408">Iron</keyword>
<evidence type="ECO:0000256" key="1">
    <source>
        <dbReference type="ARBA" id="ARBA00004141"/>
    </source>
</evidence>
<keyword evidence="5" id="KW-0560">Oxidoreductase</keyword>
<dbReference type="PRINTS" id="PR00463">
    <property type="entry name" value="EP450I"/>
</dbReference>
<evidence type="ECO:0000259" key="10">
    <source>
        <dbReference type="Pfam" id="PF02096"/>
    </source>
</evidence>
<dbReference type="CDD" id="cd20069">
    <property type="entry name" value="5TM_Oxa1-like"/>
    <property type="match status" value="1"/>
</dbReference>
<dbReference type="Gene3D" id="1.10.630.10">
    <property type="entry name" value="Cytochrome P450"/>
    <property type="match status" value="1"/>
</dbReference>
<dbReference type="PANTHER" id="PTHR12428">
    <property type="entry name" value="OXA1"/>
    <property type="match status" value="1"/>
</dbReference>
<feature type="transmembrane region" description="Helical" evidence="9">
    <location>
        <begin position="239"/>
        <end position="256"/>
    </location>
</feature>
<feature type="binding site" description="axial binding residue" evidence="7">
    <location>
        <position position="346"/>
    </location>
    <ligand>
        <name>heme</name>
        <dbReference type="ChEBI" id="CHEBI:30413"/>
    </ligand>
    <ligandPart>
        <name>Fe</name>
        <dbReference type="ChEBI" id="CHEBI:18248"/>
    </ligandPart>
</feature>
<accession>A0A922M454</accession>
<dbReference type="InterPro" id="IPR002401">
    <property type="entry name" value="Cyt_P450_E_grp-I"/>
</dbReference>
<evidence type="ECO:0000256" key="8">
    <source>
        <dbReference type="RuleBase" id="RU003945"/>
    </source>
</evidence>
<dbReference type="InterPro" id="IPR036396">
    <property type="entry name" value="Cyt_P450_sf"/>
</dbReference>
<dbReference type="GO" id="GO:0032977">
    <property type="term" value="F:membrane insertase activity"/>
    <property type="evidence" value="ECO:0007669"/>
    <property type="project" value="InterPro"/>
</dbReference>
<evidence type="ECO:0000256" key="2">
    <source>
        <dbReference type="ARBA" id="ARBA00010617"/>
    </source>
</evidence>
<comment type="subcellular location">
    <subcellularLocation>
        <location evidence="1 8">Membrane</location>
        <topology evidence="1 8">Multi-pass membrane protein</topology>
    </subcellularLocation>
</comment>
<evidence type="ECO:0000256" key="4">
    <source>
        <dbReference type="ARBA" id="ARBA00022989"/>
    </source>
</evidence>
<evidence type="ECO:0000256" key="7">
    <source>
        <dbReference type="PIRSR" id="PIRSR602401-1"/>
    </source>
</evidence>
<dbReference type="GO" id="GO:0005506">
    <property type="term" value="F:iron ion binding"/>
    <property type="evidence" value="ECO:0007669"/>
    <property type="project" value="InterPro"/>
</dbReference>
<evidence type="ECO:0000313" key="12">
    <source>
        <dbReference type="Proteomes" id="UP000814243"/>
    </source>
</evidence>
<keyword evidence="3 8" id="KW-0812">Transmembrane</keyword>
<dbReference type="SUPFAM" id="SSF48264">
    <property type="entry name" value="Cytochrome P450"/>
    <property type="match status" value="1"/>
</dbReference>
<feature type="transmembrane region" description="Helical" evidence="9">
    <location>
        <begin position="181"/>
        <end position="199"/>
    </location>
</feature>
<evidence type="ECO:0000256" key="6">
    <source>
        <dbReference type="ARBA" id="ARBA00023136"/>
    </source>
</evidence>
<evidence type="ECO:0000256" key="3">
    <source>
        <dbReference type="ARBA" id="ARBA00022692"/>
    </source>
</evidence>
<dbReference type="GO" id="GO:0032979">
    <property type="term" value="P:protein insertion into mitochondrial inner membrane from matrix"/>
    <property type="evidence" value="ECO:0007669"/>
    <property type="project" value="TreeGrafter"/>
</dbReference>
<evidence type="ECO:0000256" key="9">
    <source>
        <dbReference type="SAM" id="Phobius"/>
    </source>
</evidence>
<feature type="domain" description="Membrane insertase YidC/Oxa/ALB C-terminal" evidence="10">
    <location>
        <begin position="39"/>
        <end position="254"/>
    </location>
</feature>
<keyword evidence="7" id="KW-0479">Metal-binding</keyword>